<organism evidence="1 2">
    <name type="scientific">Trichobilharzia regenti</name>
    <name type="common">Nasal bird schistosome</name>
    <dbReference type="NCBI Taxonomy" id="157069"/>
    <lineage>
        <taxon>Eukaryota</taxon>
        <taxon>Metazoa</taxon>
        <taxon>Spiralia</taxon>
        <taxon>Lophotrochozoa</taxon>
        <taxon>Platyhelminthes</taxon>
        <taxon>Trematoda</taxon>
        <taxon>Digenea</taxon>
        <taxon>Strigeidida</taxon>
        <taxon>Schistosomatoidea</taxon>
        <taxon>Schistosomatidae</taxon>
        <taxon>Trichobilharzia</taxon>
    </lineage>
</organism>
<evidence type="ECO:0000313" key="2">
    <source>
        <dbReference type="WBParaSite" id="TREG1_94080.1"/>
    </source>
</evidence>
<evidence type="ECO:0000313" key="1">
    <source>
        <dbReference type="Proteomes" id="UP000050795"/>
    </source>
</evidence>
<dbReference type="AlphaFoldDB" id="A0AA85KKM8"/>
<name>A0AA85KKM8_TRIRE</name>
<protein>
    <submittedName>
        <fullName evidence="2">Uncharacterized protein</fullName>
    </submittedName>
</protein>
<sequence length="97" mass="11164">MLQKLTDKTSSSSSSSMNTTINTTFYTNISSSTGNITTNNNNEMQMYHFYAFNCSNCTIHHIEMPMITEMSDCLNNLDCLREIHNYSLCFDHECMHN</sequence>
<accession>A0AA85KKM8</accession>
<reference evidence="2" key="2">
    <citation type="submission" date="2023-11" db="UniProtKB">
        <authorList>
            <consortium name="WormBaseParasite"/>
        </authorList>
    </citation>
    <scope>IDENTIFICATION</scope>
</reference>
<proteinExistence type="predicted"/>
<dbReference type="Proteomes" id="UP000050795">
    <property type="component" value="Unassembled WGS sequence"/>
</dbReference>
<reference evidence="1" key="1">
    <citation type="submission" date="2022-06" db="EMBL/GenBank/DDBJ databases">
        <authorList>
            <person name="Berger JAMES D."/>
            <person name="Berger JAMES D."/>
        </authorList>
    </citation>
    <scope>NUCLEOTIDE SEQUENCE [LARGE SCALE GENOMIC DNA]</scope>
</reference>
<keyword evidence="1" id="KW-1185">Reference proteome</keyword>
<dbReference type="WBParaSite" id="TREG1_94080.1">
    <property type="protein sequence ID" value="TREG1_94080.1"/>
    <property type="gene ID" value="TREG1_94080"/>
</dbReference>